<name>A0A143H8L6_9BACL</name>
<evidence type="ECO:0000313" key="2">
    <source>
        <dbReference type="EMBL" id="AMW98048.1"/>
    </source>
</evidence>
<feature type="transmembrane region" description="Helical" evidence="1">
    <location>
        <begin position="78"/>
        <end position="99"/>
    </location>
</feature>
<feature type="transmembrane region" description="Helical" evidence="1">
    <location>
        <begin position="186"/>
        <end position="202"/>
    </location>
</feature>
<dbReference type="PIRSF" id="PIRSF031503">
    <property type="entry name" value="UCP031503_mp"/>
    <property type="match status" value="1"/>
</dbReference>
<protein>
    <submittedName>
        <fullName evidence="2">YibE/F</fullName>
    </submittedName>
</protein>
<gene>
    <name evidence="2" type="ORF">ATY39_00625</name>
</gene>
<keyword evidence="1" id="KW-0812">Transmembrane</keyword>
<dbReference type="InterPro" id="IPR012507">
    <property type="entry name" value="YibE_F"/>
</dbReference>
<sequence>MNTIVVLAAILLILMILVGGAKGAKSFIALFLNFIVILFTVILMLNSHNNPVVLTLIACIGVSAINLFYINGINSKTVIAFVSTLITISILLLLIYLFAKKAMIQGFSEEEEEGISIFSLHIGIDFVKVAVSLIIISTLGAITDVAIAISSPIREVFHHHPKISRQELFGSGMVIGRDILGSDTNTLFFAFIGGYMALLLWFRDLSYSFGEIINSKVFGAEMLTIFCGGIGIALIIPIAAGLNAWYITKYVQGEETKQFE</sequence>
<reference evidence="2 3" key="1">
    <citation type="journal article" date="2016" name="Genome Announc.">
        <title>Whole-Genome Sequence of Rummeliibacillus stabekisii Strain PP9 Isolated from Antarctic Soil.</title>
        <authorList>
            <person name="da Mota F.F."/>
            <person name="Vollu R.E."/>
            <person name="Jurelevicius D."/>
            <person name="Seldin L."/>
        </authorList>
    </citation>
    <scope>NUCLEOTIDE SEQUENCE [LARGE SCALE GENOMIC DNA]</scope>
    <source>
        <strain evidence="2 3">PP9</strain>
    </source>
</reference>
<feature type="transmembrane region" description="Helical" evidence="1">
    <location>
        <begin position="30"/>
        <end position="46"/>
    </location>
</feature>
<organism evidence="2 3">
    <name type="scientific">Rummeliibacillus stabekisii</name>
    <dbReference type="NCBI Taxonomy" id="241244"/>
    <lineage>
        <taxon>Bacteria</taxon>
        <taxon>Bacillati</taxon>
        <taxon>Bacillota</taxon>
        <taxon>Bacilli</taxon>
        <taxon>Bacillales</taxon>
        <taxon>Caryophanaceae</taxon>
        <taxon>Rummeliibacillus</taxon>
    </lineage>
</organism>
<feature type="transmembrane region" description="Helical" evidence="1">
    <location>
        <begin position="53"/>
        <end position="72"/>
    </location>
</feature>
<dbReference type="Pfam" id="PF07907">
    <property type="entry name" value="YibE_F"/>
    <property type="match status" value="1"/>
</dbReference>
<accession>A0A143H8L6</accession>
<evidence type="ECO:0000256" key="1">
    <source>
        <dbReference type="SAM" id="Phobius"/>
    </source>
</evidence>
<dbReference type="KEGG" id="rst:ATY39_00625"/>
<dbReference type="PANTHER" id="PTHR41771:SF1">
    <property type="entry name" value="MEMBRANE PROTEIN"/>
    <property type="match status" value="1"/>
</dbReference>
<keyword evidence="1" id="KW-0472">Membrane</keyword>
<dbReference type="AlphaFoldDB" id="A0A143H8L6"/>
<feature type="transmembrane region" description="Helical" evidence="1">
    <location>
        <begin position="223"/>
        <end position="247"/>
    </location>
</feature>
<keyword evidence="3" id="KW-1185">Reference proteome</keyword>
<dbReference type="PANTHER" id="PTHR41771">
    <property type="entry name" value="MEMBRANE PROTEIN-RELATED"/>
    <property type="match status" value="1"/>
</dbReference>
<dbReference type="RefSeq" id="WP_066784313.1">
    <property type="nucleotide sequence ID" value="NZ_CP014806.1"/>
</dbReference>
<dbReference type="OrthoDB" id="2414035at2"/>
<dbReference type="InterPro" id="IPR014564">
    <property type="entry name" value="UCP031503_TM"/>
</dbReference>
<proteinExistence type="predicted"/>
<reference evidence="3" key="2">
    <citation type="submission" date="2016-03" db="EMBL/GenBank/DDBJ databases">
        <authorList>
            <person name="Seldin L."/>
        </authorList>
    </citation>
    <scope>NUCLEOTIDE SEQUENCE [LARGE SCALE GENOMIC DNA]</scope>
    <source>
        <strain evidence="3">PP9</strain>
    </source>
</reference>
<dbReference type="STRING" id="241244.ATY39_00625"/>
<dbReference type="EMBL" id="CP014806">
    <property type="protein sequence ID" value="AMW98048.1"/>
    <property type="molecule type" value="Genomic_DNA"/>
</dbReference>
<evidence type="ECO:0000313" key="3">
    <source>
        <dbReference type="Proteomes" id="UP000076021"/>
    </source>
</evidence>
<keyword evidence="1" id="KW-1133">Transmembrane helix</keyword>
<dbReference type="Proteomes" id="UP000076021">
    <property type="component" value="Chromosome"/>
</dbReference>